<dbReference type="EMBL" id="JBJKBG010000005">
    <property type="protein sequence ID" value="KAL3741004.1"/>
    <property type="molecule type" value="Genomic_DNA"/>
</dbReference>
<keyword evidence="2" id="KW-1185">Reference proteome</keyword>
<dbReference type="Gene3D" id="3.30.70.100">
    <property type="match status" value="1"/>
</dbReference>
<protein>
    <submittedName>
        <fullName evidence="1">Uncharacterized protein</fullName>
    </submittedName>
</protein>
<name>A0ABD3KMB6_EUCGL</name>
<reference evidence="1 2" key="1">
    <citation type="submission" date="2024-11" db="EMBL/GenBank/DDBJ databases">
        <title>Chromosome-level genome assembly of Eucalyptus globulus Labill. provides insights into its genome evolution.</title>
        <authorList>
            <person name="Li X."/>
        </authorList>
    </citation>
    <scope>NUCLEOTIDE SEQUENCE [LARGE SCALE GENOMIC DNA]</scope>
    <source>
        <strain evidence="1">CL2024</strain>
        <tissue evidence="1">Fresh tender leaves</tissue>
    </source>
</reference>
<evidence type="ECO:0000313" key="1">
    <source>
        <dbReference type="EMBL" id="KAL3741004.1"/>
    </source>
</evidence>
<proteinExistence type="predicted"/>
<accession>A0ABD3KMB6</accession>
<sequence>MPQCTMEKKAVINLTTEDKKLKSKARTIAVAEANGLKSASFIGERGDLLELIAEKIDTATVVDKIRRKAGLPKAWLVSFGDHN</sequence>
<dbReference type="Proteomes" id="UP001634007">
    <property type="component" value="Unassembled WGS sequence"/>
</dbReference>
<organism evidence="1 2">
    <name type="scientific">Eucalyptus globulus</name>
    <name type="common">Tasmanian blue gum</name>
    <dbReference type="NCBI Taxonomy" id="34317"/>
    <lineage>
        <taxon>Eukaryota</taxon>
        <taxon>Viridiplantae</taxon>
        <taxon>Streptophyta</taxon>
        <taxon>Embryophyta</taxon>
        <taxon>Tracheophyta</taxon>
        <taxon>Spermatophyta</taxon>
        <taxon>Magnoliopsida</taxon>
        <taxon>eudicotyledons</taxon>
        <taxon>Gunneridae</taxon>
        <taxon>Pentapetalae</taxon>
        <taxon>rosids</taxon>
        <taxon>malvids</taxon>
        <taxon>Myrtales</taxon>
        <taxon>Myrtaceae</taxon>
        <taxon>Myrtoideae</taxon>
        <taxon>Eucalypteae</taxon>
        <taxon>Eucalyptus</taxon>
    </lineage>
</organism>
<evidence type="ECO:0000313" key="2">
    <source>
        <dbReference type="Proteomes" id="UP001634007"/>
    </source>
</evidence>
<comment type="caution">
    <text evidence="1">The sequence shown here is derived from an EMBL/GenBank/DDBJ whole genome shotgun (WGS) entry which is preliminary data.</text>
</comment>
<gene>
    <name evidence="1" type="ORF">ACJRO7_022166</name>
</gene>
<dbReference type="AlphaFoldDB" id="A0ABD3KMB6"/>